<dbReference type="STRING" id="75913.A0A0K0FJ65"/>
<reference evidence="3" key="2">
    <citation type="submission" date="2015-08" db="UniProtKB">
        <authorList>
            <consortium name="WormBaseParasite"/>
        </authorList>
    </citation>
    <scope>IDENTIFICATION</scope>
</reference>
<reference evidence="2" key="1">
    <citation type="submission" date="2014-07" db="EMBL/GenBank/DDBJ databases">
        <authorList>
            <person name="Martin A.A"/>
            <person name="De Silva N."/>
        </authorList>
    </citation>
    <scope>NUCLEOTIDE SEQUENCE</scope>
</reference>
<name>A0A0K0FJ65_STRVS</name>
<evidence type="ECO:0000313" key="3">
    <source>
        <dbReference type="WBParaSite" id="SVE_0893800.1"/>
    </source>
</evidence>
<evidence type="ECO:0000259" key="1">
    <source>
        <dbReference type="Pfam" id="PF22936"/>
    </source>
</evidence>
<accession>A0A0K0FJ65</accession>
<feature type="domain" description="Retrovirus-related Pol polyprotein from transposon TNT 1-94-like beta-barrel" evidence="1">
    <location>
        <begin position="142"/>
        <end position="217"/>
    </location>
</feature>
<keyword evidence="2" id="KW-1185">Reference proteome</keyword>
<organism evidence="2 3">
    <name type="scientific">Strongyloides venezuelensis</name>
    <name type="common">Threadworm</name>
    <dbReference type="NCBI Taxonomy" id="75913"/>
    <lineage>
        <taxon>Eukaryota</taxon>
        <taxon>Metazoa</taxon>
        <taxon>Ecdysozoa</taxon>
        <taxon>Nematoda</taxon>
        <taxon>Chromadorea</taxon>
        <taxon>Rhabditida</taxon>
        <taxon>Tylenchina</taxon>
        <taxon>Panagrolaimomorpha</taxon>
        <taxon>Strongyloidoidea</taxon>
        <taxon>Strongyloididae</taxon>
        <taxon>Strongyloides</taxon>
    </lineage>
</organism>
<protein>
    <submittedName>
        <fullName evidence="3">Reverse transcriptase Ty1/copia-type domain-containing protein</fullName>
    </submittedName>
</protein>
<dbReference type="WBParaSite" id="SVE_0893800.1">
    <property type="protein sequence ID" value="SVE_0893800.1"/>
    <property type="gene ID" value="SVE_0893800"/>
</dbReference>
<dbReference type="InterPro" id="IPR054722">
    <property type="entry name" value="PolX-like_BBD"/>
</dbReference>
<proteinExistence type="predicted"/>
<evidence type="ECO:0000313" key="2">
    <source>
        <dbReference type="Proteomes" id="UP000035680"/>
    </source>
</evidence>
<sequence length="531" mass="61811">MKFKRTTINDIIYSKSEFYIFQKTDPMTMISRVRNVVMQLKKLDQIINDTEMCHIILTKLDTKYDIIKTTLTDSIILENLVQRIKSLSEAMVFNDIGEAFFYVKKKFSSHNGNKNYQIKRNNVKSQLCCNCRETRHQAKSLWIIDSSASVHITNEKFKLSNLRLLDKHIPIKTADDTILDIKECGDFYIDKILVRNVLYSENVTANLPSFAKLTEKGLLVFNGSEYKLKQKDVSIPILSKSGVLIINQKIKNFRVDDDLILIKEVTDLKSITGMACYLNNDLFYWLTKRQIKVARSKFIAELFALVYGTDIILHTGKFVKLFKPKSKLILYTDNLSLFNSLKHVTECLKKIVVMHVNYEEMIADSLTKLLSSERLMNVFTGRGKTLLSGSKLTIYTDHKPLVGLRIGTNIPNYMELLFSVEDQEYELIYKRCHENHTADFLSRVNVIFSIKRFNDVESERVNKIFNQPILNKMKTLPSMDVNELADFFFKELHLQMGHKLLYHIHKLIKERLVIKKIRGKLIRKLIVKFGM</sequence>
<dbReference type="AlphaFoldDB" id="A0A0K0FJ65"/>
<dbReference type="Pfam" id="PF22936">
    <property type="entry name" value="Pol_BBD"/>
    <property type="match status" value="1"/>
</dbReference>
<dbReference type="Proteomes" id="UP000035680">
    <property type="component" value="Unassembled WGS sequence"/>
</dbReference>